<reference evidence="4 5" key="1">
    <citation type="submission" date="2013-03" db="EMBL/GenBank/DDBJ databases">
        <authorList>
            <person name="Warren W."/>
            <person name="Wilson R.K."/>
        </authorList>
    </citation>
    <scope>NUCLEOTIDE SEQUENCE</scope>
</reference>
<organism evidence="4 5">
    <name type="scientific">Macaca fascicularis</name>
    <name type="common">Crab-eating macaque</name>
    <name type="synonym">Cynomolgus monkey</name>
    <dbReference type="NCBI Taxonomy" id="9541"/>
    <lineage>
        <taxon>Eukaryota</taxon>
        <taxon>Metazoa</taxon>
        <taxon>Chordata</taxon>
        <taxon>Craniata</taxon>
        <taxon>Vertebrata</taxon>
        <taxon>Euteleostomi</taxon>
        <taxon>Mammalia</taxon>
        <taxon>Eutheria</taxon>
        <taxon>Euarchontoglires</taxon>
        <taxon>Primates</taxon>
        <taxon>Haplorrhini</taxon>
        <taxon>Catarrhini</taxon>
        <taxon>Cercopithecidae</taxon>
        <taxon>Cercopithecinae</taxon>
        <taxon>Macaca</taxon>
    </lineage>
</organism>
<reference evidence="4" key="3">
    <citation type="submission" date="2025-09" db="UniProtKB">
        <authorList>
            <consortium name="Ensembl"/>
        </authorList>
    </citation>
    <scope>IDENTIFICATION</scope>
</reference>
<evidence type="ECO:0000256" key="2">
    <source>
        <dbReference type="ARBA" id="ARBA00022723"/>
    </source>
</evidence>
<dbReference type="GO" id="GO:0071294">
    <property type="term" value="P:cellular response to zinc ion"/>
    <property type="evidence" value="ECO:0007669"/>
    <property type="project" value="TreeGrafter"/>
</dbReference>
<dbReference type="GO" id="GO:0071280">
    <property type="term" value="P:cellular response to copper ion"/>
    <property type="evidence" value="ECO:0007669"/>
    <property type="project" value="TreeGrafter"/>
</dbReference>
<evidence type="ECO:0000256" key="3">
    <source>
        <dbReference type="ARBA" id="ARBA00022851"/>
    </source>
</evidence>
<accession>A0A7N9CPB9</accession>
<dbReference type="InterPro" id="IPR023587">
    <property type="entry name" value="Metalthion_dom_sf_vert"/>
</dbReference>
<proteinExistence type="inferred from homology"/>
<protein>
    <recommendedName>
        <fullName evidence="6">Metallothionein</fullName>
    </recommendedName>
</protein>
<dbReference type="FunFam" id="4.10.10.10:FF:000002">
    <property type="entry name" value="Metallothionein"/>
    <property type="match status" value="1"/>
</dbReference>
<dbReference type="AlphaFoldDB" id="A0A7N9CPB9"/>
<dbReference type="GO" id="GO:0071276">
    <property type="term" value="P:cellular response to cadmium ion"/>
    <property type="evidence" value="ECO:0007669"/>
    <property type="project" value="TreeGrafter"/>
</dbReference>
<keyword evidence="2" id="KW-0479">Metal-binding</keyword>
<dbReference type="GO" id="GO:0005737">
    <property type="term" value="C:cytoplasm"/>
    <property type="evidence" value="ECO:0007669"/>
    <property type="project" value="TreeGrafter"/>
</dbReference>
<evidence type="ECO:0000313" key="4">
    <source>
        <dbReference type="Ensembl" id="ENSMFAP00000054984.1"/>
    </source>
</evidence>
<evidence type="ECO:0000313" key="5">
    <source>
        <dbReference type="Proteomes" id="UP000233100"/>
    </source>
</evidence>
<dbReference type="InterPro" id="IPR018064">
    <property type="entry name" value="Metalthion_vert_metal_BS"/>
</dbReference>
<comment type="similarity">
    <text evidence="1">Belongs to the metallothionein superfamily. Type 1 family.</text>
</comment>
<dbReference type="GO" id="GO:0005634">
    <property type="term" value="C:nucleus"/>
    <property type="evidence" value="ECO:0007669"/>
    <property type="project" value="TreeGrafter"/>
</dbReference>
<reference evidence="4" key="2">
    <citation type="submission" date="2025-08" db="UniProtKB">
        <authorList>
            <consortium name="Ensembl"/>
        </authorList>
    </citation>
    <scope>IDENTIFICATION</scope>
</reference>
<name>A0A7N9CPB9_MACFA</name>
<sequence>MVRPALCCAQPSPGTWAARTQRGGSKRGRDLCTRPHLGLKEEQPAAGFQRAFQLPDLLFESLVGAPASPWLEMDPNCSCTAGVSCTCAGSCKCKECKCTSCKKSECGAISRNLGLWLRLGGNPRLTVSASFWGTGISLLLLAMSFPL</sequence>
<evidence type="ECO:0000256" key="1">
    <source>
        <dbReference type="ARBA" id="ARBA00007283"/>
    </source>
</evidence>
<evidence type="ECO:0008006" key="6">
    <source>
        <dbReference type="Google" id="ProtNLM"/>
    </source>
</evidence>
<dbReference type="Bgee" id="ENSMFAG00000003105">
    <property type="expression patterns" value="Expressed in liver and 4 other cell types or tissues"/>
</dbReference>
<dbReference type="PANTHER" id="PTHR23299">
    <property type="entry name" value="METALLOTHIONEIN"/>
    <property type="match status" value="1"/>
</dbReference>
<dbReference type="Pfam" id="PF00131">
    <property type="entry name" value="Metallothio"/>
    <property type="match status" value="1"/>
</dbReference>
<dbReference type="GeneTree" id="ENSGT00950000182967"/>
<dbReference type="Proteomes" id="UP000233100">
    <property type="component" value="Chromosome 20"/>
</dbReference>
<dbReference type="PROSITE" id="PS00203">
    <property type="entry name" value="METALLOTHIONEIN_VRT"/>
    <property type="match status" value="1"/>
</dbReference>
<dbReference type="GO" id="GO:0010273">
    <property type="term" value="P:detoxification of copper ion"/>
    <property type="evidence" value="ECO:0007669"/>
    <property type="project" value="TreeGrafter"/>
</dbReference>
<dbReference type="InterPro" id="IPR017854">
    <property type="entry name" value="Metalthion_dom_sf"/>
</dbReference>
<dbReference type="Ensembl" id="ENSMFAT00000073627.1">
    <property type="protein sequence ID" value="ENSMFAP00000054984.1"/>
    <property type="gene ID" value="ENSMFAG00000003105.2"/>
</dbReference>
<keyword evidence="5" id="KW-1185">Reference proteome</keyword>
<dbReference type="GO" id="GO:0046872">
    <property type="term" value="F:metal ion binding"/>
    <property type="evidence" value="ECO:0007669"/>
    <property type="project" value="UniProtKB-KW"/>
</dbReference>
<keyword evidence="3" id="KW-0480">Metal-thiolate cluster</keyword>
<dbReference type="InterPro" id="IPR000006">
    <property type="entry name" value="Metalthion_vert"/>
</dbReference>
<dbReference type="SUPFAM" id="SSF57868">
    <property type="entry name" value="Metallothionein"/>
    <property type="match status" value="1"/>
</dbReference>
<dbReference type="Gene3D" id="4.10.10.10">
    <property type="entry name" value="Metallothionein Isoform II"/>
    <property type="match status" value="1"/>
</dbReference>
<dbReference type="GO" id="GO:0006882">
    <property type="term" value="P:intracellular zinc ion homeostasis"/>
    <property type="evidence" value="ECO:0007669"/>
    <property type="project" value="TreeGrafter"/>
</dbReference>
<dbReference type="PANTHER" id="PTHR23299:SF44">
    <property type="entry name" value="METALLOTHIONEIN"/>
    <property type="match status" value="1"/>
</dbReference>